<feature type="topological domain" description="Cytoplasmic" evidence="13">
    <location>
        <begin position="1"/>
        <end position="8"/>
    </location>
</feature>
<keyword evidence="6 13" id="KW-0479">Metal-binding</keyword>
<dbReference type="GO" id="GO:0005886">
    <property type="term" value="C:plasma membrane"/>
    <property type="evidence" value="ECO:0007669"/>
    <property type="project" value="UniProtKB-SubCell"/>
</dbReference>
<keyword evidence="11 13" id="KW-0472">Membrane</keyword>
<dbReference type="GO" id="GO:0020037">
    <property type="term" value="F:heme binding"/>
    <property type="evidence" value="ECO:0007669"/>
    <property type="project" value="InterPro"/>
</dbReference>
<keyword evidence="19" id="KW-1185">Reference proteome</keyword>
<evidence type="ECO:0000313" key="18">
    <source>
        <dbReference type="Proteomes" id="UP000294619"/>
    </source>
</evidence>
<dbReference type="InterPro" id="IPR004329">
    <property type="entry name" value="CcmE"/>
</dbReference>
<evidence type="ECO:0000256" key="6">
    <source>
        <dbReference type="ARBA" id="ARBA00022723"/>
    </source>
</evidence>
<accession>A0A4R3XY77</accession>
<dbReference type="InterPro" id="IPR036127">
    <property type="entry name" value="CcmE-like_sf"/>
</dbReference>
<comment type="subcellular location">
    <subcellularLocation>
        <location evidence="1">Cell inner membrane</location>
    </subcellularLocation>
    <subcellularLocation>
        <location evidence="13">Cell membrane</location>
        <topology evidence="13">Single-pass type II membrane protein</topology>
    </subcellularLocation>
</comment>
<dbReference type="AlphaFoldDB" id="A0A4R3XY77"/>
<evidence type="ECO:0000256" key="11">
    <source>
        <dbReference type="ARBA" id="ARBA00023136"/>
    </source>
</evidence>
<gene>
    <name evidence="13 17" type="primary">ccmE</name>
    <name evidence="13" type="synonym">cycJ</name>
    <name evidence="16" type="ORF">EDC16_11362</name>
    <name evidence="17" type="ORF">FHQ21_09890</name>
</gene>
<keyword evidence="5 13" id="KW-0812">Transmembrane</keyword>
<dbReference type="GO" id="GO:0046872">
    <property type="term" value="F:metal ion binding"/>
    <property type="evidence" value="ECO:0007669"/>
    <property type="project" value="UniProtKB-KW"/>
</dbReference>
<dbReference type="GO" id="GO:0017004">
    <property type="term" value="P:cytochrome complex assembly"/>
    <property type="evidence" value="ECO:0007669"/>
    <property type="project" value="UniProtKB-KW"/>
</dbReference>
<keyword evidence="3" id="KW-0997">Cell inner membrane</keyword>
<evidence type="ECO:0000256" key="3">
    <source>
        <dbReference type="ARBA" id="ARBA00022519"/>
    </source>
</evidence>
<dbReference type="PANTHER" id="PTHR34128">
    <property type="entry name" value="CYTOCHROME C-TYPE BIOGENESIS PROTEIN CCME HOMOLOG, MITOCHONDRIAL"/>
    <property type="match status" value="1"/>
</dbReference>
<evidence type="ECO:0000256" key="13">
    <source>
        <dbReference type="HAMAP-Rule" id="MF_01959"/>
    </source>
</evidence>
<comment type="caution">
    <text evidence="16">The sequence shown here is derived from an EMBL/GenBank/DDBJ whole genome shotgun (WGS) entry which is preliminary data.</text>
</comment>
<evidence type="ECO:0000256" key="2">
    <source>
        <dbReference type="ARBA" id="ARBA00022475"/>
    </source>
</evidence>
<feature type="region of interest" description="Disordered" evidence="15">
    <location>
        <begin position="160"/>
        <end position="189"/>
    </location>
</feature>
<comment type="similarity">
    <text evidence="13">Belongs to the CcmE/CycJ family.</text>
</comment>
<protein>
    <recommendedName>
        <fullName evidence="13">Cytochrome c-type biogenesis protein CcmE</fullName>
    </recommendedName>
    <alternativeName>
        <fullName evidence="13">Cytochrome c maturation protein E</fullName>
    </alternativeName>
    <alternativeName>
        <fullName evidence="13">Heme chaperone CcmE</fullName>
    </alternativeName>
</protein>
<dbReference type="EMBL" id="SMCP01000013">
    <property type="protein sequence ID" value="TCV83861.1"/>
    <property type="molecule type" value="Genomic_DNA"/>
</dbReference>
<reference evidence="17 19" key="2">
    <citation type="submission" date="2019-05" db="EMBL/GenBank/DDBJ databases">
        <title>Pasteurellaceae isolates from reptiles.</title>
        <authorList>
            <person name="Bojesen A.M."/>
            <person name="Lund E."/>
        </authorList>
    </citation>
    <scope>NUCLEOTIDE SEQUENCE [LARGE SCALE GENOMIC DNA]</scope>
    <source>
        <strain evidence="17 19">ELNT2x</strain>
    </source>
</reference>
<feature type="compositionally biased region" description="Polar residues" evidence="15">
    <location>
        <begin position="169"/>
        <end position="182"/>
    </location>
</feature>
<keyword evidence="8 13" id="KW-0735">Signal-anchor</keyword>
<keyword evidence="7 13" id="KW-0201">Cytochrome c-type biogenesis</keyword>
<evidence type="ECO:0000256" key="15">
    <source>
        <dbReference type="SAM" id="MobiDB-lite"/>
    </source>
</evidence>
<keyword evidence="4 13" id="KW-0349">Heme</keyword>
<evidence type="ECO:0000256" key="9">
    <source>
        <dbReference type="ARBA" id="ARBA00022989"/>
    </source>
</evidence>
<dbReference type="Pfam" id="PF03100">
    <property type="entry name" value="CcmE"/>
    <property type="match status" value="1"/>
</dbReference>
<evidence type="ECO:0000256" key="4">
    <source>
        <dbReference type="ARBA" id="ARBA00022617"/>
    </source>
</evidence>
<dbReference type="Proteomes" id="UP000294619">
    <property type="component" value="Unassembled WGS sequence"/>
</dbReference>
<evidence type="ECO:0000256" key="8">
    <source>
        <dbReference type="ARBA" id="ARBA00022968"/>
    </source>
</evidence>
<dbReference type="NCBIfam" id="NF009729">
    <property type="entry name" value="PRK13254.1-3"/>
    <property type="match status" value="1"/>
</dbReference>
<dbReference type="EMBL" id="VDGV01000092">
    <property type="protein sequence ID" value="TNG89707.1"/>
    <property type="molecule type" value="Genomic_DNA"/>
</dbReference>
<proteinExistence type="inferred from homology"/>
<dbReference type="SUPFAM" id="SSF82093">
    <property type="entry name" value="Heme chaperone CcmE"/>
    <property type="match status" value="1"/>
</dbReference>
<keyword evidence="2 13" id="KW-1003">Cell membrane</keyword>
<keyword evidence="9 13" id="KW-1133">Transmembrane helix</keyword>
<dbReference type="InterPro" id="IPR012340">
    <property type="entry name" value="NA-bd_OB-fold"/>
</dbReference>
<evidence type="ECO:0000256" key="7">
    <source>
        <dbReference type="ARBA" id="ARBA00022748"/>
    </source>
</evidence>
<evidence type="ECO:0000256" key="14">
    <source>
        <dbReference type="PIRSR" id="PIRSR604329-50"/>
    </source>
</evidence>
<dbReference type="NCBIfam" id="NF009727">
    <property type="entry name" value="PRK13254.1-1"/>
    <property type="match status" value="1"/>
</dbReference>
<dbReference type="NCBIfam" id="NF009638">
    <property type="entry name" value="PRK13165.1"/>
    <property type="match status" value="1"/>
</dbReference>
<evidence type="ECO:0000313" key="16">
    <source>
        <dbReference type="EMBL" id="TCV83861.1"/>
    </source>
</evidence>
<dbReference type="Gene3D" id="2.40.50.140">
    <property type="entry name" value="Nucleic acid-binding proteins"/>
    <property type="match status" value="1"/>
</dbReference>
<dbReference type="HAMAP" id="MF_01959">
    <property type="entry name" value="CcmE"/>
    <property type="match status" value="1"/>
</dbReference>
<dbReference type="RefSeq" id="WP_132968003.1">
    <property type="nucleotide sequence ID" value="NZ_LEKL01000011.1"/>
</dbReference>
<name>A0A4R3XY77_9PAST</name>
<keyword evidence="10 13" id="KW-0408">Iron</keyword>
<evidence type="ECO:0000313" key="17">
    <source>
        <dbReference type="EMBL" id="TNG89707.1"/>
    </source>
</evidence>
<organism evidence="16 18">
    <name type="scientific">Testudinibacter aquarius</name>
    <dbReference type="NCBI Taxonomy" id="1524974"/>
    <lineage>
        <taxon>Bacteria</taxon>
        <taxon>Pseudomonadati</taxon>
        <taxon>Pseudomonadota</taxon>
        <taxon>Gammaproteobacteria</taxon>
        <taxon>Pasteurellales</taxon>
        <taxon>Pasteurellaceae</taxon>
        <taxon>Testudinibacter</taxon>
    </lineage>
</organism>
<evidence type="ECO:0000313" key="19">
    <source>
        <dbReference type="Proteomes" id="UP000305526"/>
    </source>
</evidence>
<evidence type="ECO:0000256" key="1">
    <source>
        <dbReference type="ARBA" id="ARBA00004533"/>
    </source>
</evidence>
<feature type="binding site" description="covalent" evidence="13 14">
    <location>
        <position position="131"/>
    </location>
    <ligand>
        <name>heme</name>
        <dbReference type="ChEBI" id="CHEBI:30413"/>
    </ligand>
</feature>
<dbReference type="Proteomes" id="UP000305526">
    <property type="component" value="Unassembled WGS sequence"/>
</dbReference>
<dbReference type="PANTHER" id="PTHR34128:SF2">
    <property type="entry name" value="CYTOCHROME C-TYPE BIOGENESIS PROTEIN CCME HOMOLOG, MITOCHONDRIAL"/>
    <property type="match status" value="1"/>
</dbReference>
<evidence type="ECO:0000256" key="10">
    <source>
        <dbReference type="ARBA" id="ARBA00023004"/>
    </source>
</evidence>
<sequence length="189" mass="21158">MNPRRKSRLSLLLLALLGVSIAVGLMLYALRQNIDLFYTPTEVIYGKDHKSDTKPQPGQRLRIGGMVVEGTVVRDPNSLKVRFDLNDIGPSVTVEYEGILPDLFREGQGIVAQGVLIDEKTLKAHEVLAKHDENYVPPELESQMQKVHQPMGVSAADLKNVSEKDQQNMDKFQQHLQQTIDANKTEATK</sequence>
<dbReference type="FunFam" id="2.40.50.140:FF:000104">
    <property type="entry name" value="Cytochrome c-type biogenesis protein CcmE"/>
    <property type="match status" value="1"/>
</dbReference>
<dbReference type="GO" id="GO:0017003">
    <property type="term" value="P:protein-heme linkage"/>
    <property type="evidence" value="ECO:0007669"/>
    <property type="project" value="UniProtKB-UniRule"/>
</dbReference>
<evidence type="ECO:0000256" key="5">
    <source>
        <dbReference type="ARBA" id="ARBA00022692"/>
    </source>
</evidence>
<feature type="topological domain" description="Extracellular" evidence="13">
    <location>
        <begin position="30"/>
        <end position="189"/>
    </location>
</feature>
<evidence type="ECO:0000256" key="12">
    <source>
        <dbReference type="ARBA" id="ARBA00056663"/>
    </source>
</evidence>
<reference evidence="16 18" key="1">
    <citation type="submission" date="2019-03" db="EMBL/GenBank/DDBJ databases">
        <title>Genomic Encyclopedia of Type Strains, Phase IV (KMG-IV): sequencing the most valuable type-strain genomes for metagenomic binning, comparative biology and taxonomic classification.</title>
        <authorList>
            <person name="Goeker M."/>
        </authorList>
    </citation>
    <scope>NUCLEOTIDE SEQUENCE [LARGE SCALE GENOMIC DNA]</scope>
    <source>
        <strain evidence="16 18">DSM 28140</strain>
    </source>
</reference>
<comment type="function">
    <text evidence="12 13">Heme chaperone required for the biogenesis of c-type cytochromes. Transiently binds heme delivered by CcmC and transfers the heme to apo-cytochromes in a process facilitated by CcmF and CcmH.</text>
</comment>
<feature type="binding site" description="axial binding residue" evidence="13 14">
    <location>
        <position position="135"/>
    </location>
    <ligand>
        <name>heme</name>
        <dbReference type="ChEBI" id="CHEBI:30413"/>
    </ligand>
    <ligandPart>
        <name>Fe</name>
        <dbReference type="ChEBI" id="CHEBI:18248"/>
    </ligandPart>
</feature>